<evidence type="ECO:0000313" key="3">
    <source>
        <dbReference type="Proteomes" id="UP000644693"/>
    </source>
</evidence>
<evidence type="ECO:0000259" key="1">
    <source>
        <dbReference type="Pfam" id="PF12697"/>
    </source>
</evidence>
<dbReference type="PANTHER" id="PTHR43194">
    <property type="entry name" value="HYDROLASE ALPHA/BETA FOLD FAMILY"/>
    <property type="match status" value="1"/>
</dbReference>
<dbReference type="Gene3D" id="3.40.50.1820">
    <property type="entry name" value="alpha/beta hydrolase"/>
    <property type="match status" value="1"/>
</dbReference>
<dbReference type="InterPro" id="IPR050228">
    <property type="entry name" value="Carboxylesterase_BioH"/>
</dbReference>
<dbReference type="AlphaFoldDB" id="A0A918XFT4"/>
<dbReference type="PANTHER" id="PTHR43194:SF2">
    <property type="entry name" value="PEROXISOMAL MEMBRANE PROTEIN LPX1"/>
    <property type="match status" value="1"/>
</dbReference>
<dbReference type="SUPFAM" id="SSF53474">
    <property type="entry name" value="alpha/beta-Hydrolases"/>
    <property type="match status" value="1"/>
</dbReference>
<accession>A0A918XFT4</accession>
<dbReference type="Pfam" id="PF12697">
    <property type="entry name" value="Abhydrolase_6"/>
    <property type="match status" value="1"/>
</dbReference>
<feature type="domain" description="AB hydrolase-1" evidence="1">
    <location>
        <begin position="15"/>
        <end position="262"/>
    </location>
</feature>
<evidence type="ECO:0000313" key="2">
    <source>
        <dbReference type="EMBL" id="GHD28715.1"/>
    </source>
</evidence>
<comment type="caution">
    <text evidence="2">The sequence shown here is derived from an EMBL/GenBank/DDBJ whole genome shotgun (WGS) entry which is preliminary data.</text>
</comment>
<dbReference type="EMBL" id="BMYM01000001">
    <property type="protein sequence ID" value="GHD28715.1"/>
    <property type="molecule type" value="Genomic_DNA"/>
</dbReference>
<sequence>MTNRIEVFGEGLEPVLFAHANGYPPGSYLQLFAALTDRCRITAVKHRPLWSEQGPPTRLNWSVFTDDMMRYMPTPGEEPVWLMGHSMGGIVAIHAALRRPTAVRGLILIDPVLLPTRDVLAMRLTPASQRGKIPIIRGALGRPHYFESYQAAFDFYRRKGAFRRFSDQALWDYVHAAKHPTSSGGVQLSYSGEWEAKVYTSGPWIWPQLPRLGTPTLGLVGKDSDLISEATIKRWEWLQPSASLQVCPGGHLLPMEYPEDVATRVLRFMDTLDS</sequence>
<keyword evidence="3" id="KW-1185">Reference proteome</keyword>
<keyword evidence="2" id="KW-0378">Hydrolase</keyword>
<name>A0A918XFT4_9GAMM</name>
<dbReference type="InterPro" id="IPR000073">
    <property type="entry name" value="AB_hydrolase_1"/>
</dbReference>
<organism evidence="2 3">
    <name type="scientific">Parahalioglobus pacificus</name>
    <dbReference type="NCBI Taxonomy" id="930806"/>
    <lineage>
        <taxon>Bacteria</taxon>
        <taxon>Pseudomonadati</taxon>
        <taxon>Pseudomonadota</taxon>
        <taxon>Gammaproteobacteria</taxon>
        <taxon>Cellvibrionales</taxon>
        <taxon>Halieaceae</taxon>
        <taxon>Parahalioglobus</taxon>
    </lineage>
</organism>
<dbReference type="InterPro" id="IPR029058">
    <property type="entry name" value="AB_hydrolase_fold"/>
</dbReference>
<reference evidence="2" key="1">
    <citation type="journal article" date="2014" name="Int. J. Syst. Evol. Microbiol.">
        <title>Complete genome sequence of Corynebacterium casei LMG S-19264T (=DSM 44701T), isolated from a smear-ripened cheese.</title>
        <authorList>
            <consortium name="US DOE Joint Genome Institute (JGI-PGF)"/>
            <person name="Walter F."/>
            <person name="Albersmeier A."/>
            <person name="Kalinowski J."/>
            <person name="Ruckert C."/>
        </authorList>
    </citation>
    <scope>NUCLEOTIDE SEQUENCE</scope>
    <source>
        <strain evidence="2">KCTC 23430</strain>
    </source>
</reference>
<gene>
    <name evidence="2" type="ORF">GCM10007053_08370</name>
</gene>
<dbReference type="RefSeq" id="WP_189475399.1">
    <property type="nucleotide sequence ID" value="NZ_BMYM01000001.1"/>
</dbReference>
<reference evidence="2" key="2">
    <citation type="submission" date="2020-09" db="EMBL/GenBank/DDBJ databases">
        <authorList>
            <person name="Sun Q."/>
            <person name="Kim S."/>
        </authorList>
    </citation>
    <scope>NUCLEOTIDE SEQUENCE</scope>
    <source>
        <strain evidence="2">KCTC 23430</strain>
    </source>
</reference>
<dbReference type="GO" id="GO:0016787">
    <property type="term" value="F:hydrolase activity"/>
    <property type="evidence" value="ECO:0007669"/>
    <property type="project" value="UniProtKB-KW"/>
</dbReference>
<proteinExistence type="predicted"/>
<dbReference type="Proteomes" id="UP000644693">
    <property type="component" value="Unassembled WGS sequence"/>
</dbReference>
<protein>
    <submittedName>
        <fullName evidence="2">Alpha/beta hydrolase</fullName>
    </submittedName>
</protein>